<dbReference type="EMBL" id="CM001885">
    <property type="protein sequence ID" value="EOY14127.1"/>
    <property type="molecule type" value="Genomic_DNA"/>
</dbReference>
<evidence type="ECO:0000313" key="4">
    <source>
        <dbReference type="EMBL" id="EOY14127.1"/>
    </source>
</evidence>
<dbReference type="GO" id="GO:0003676">
    <property type="term" value="F:nucleic acid binding"/>
    <property type="evidence" value="ECO:0007669"/>
    <property type="project" value="InterPro"/>
</dbReference>
<protein>
    <submittedName>
        <fullName evidence="4">Mitochondrial transcription termination factor family protein, putative</fullName>
    </submittedName>
</protein>
<proteinExistence type="inferred from homology"/>
<dbReference type="InParanoid" id="A0A061FBN4"/>
<gene>
    <name evidence="4" type="ORF">TCM_033396</name>
</gene>
<name>A0A061FBN4_THECC</name>
<dbReference type="GO" id="GO:0006353">
    <property type="term" value="P:DNA-templated transcription termination"/>
    <property type="evidence" value="ECO:0007669"/>
    <property type="project" value="UniProtKB-KW"/>
</dbReference>
<dbReference type="PANTHER" id="PTHR13068">
    <property type="entry name" value="CGI-12 PROTEIN-RELATED"/>
    <property type="match status" value="1"/>
</dbReference>
<accession>A0A061FBN4</accession>
<dbReference type="Gramene" id="EOY14127">
    <property type="protein sequence ID" value="EOY14127"/>
    <property type="gene ID" value="TCM_033396"/>
</dbReference>
<keyword evidence="3" id="KW-0809">Transit peptide</keyword>
<keyword evidence="2" id="KW-0804">Transcription</keyword>
<dbReference type="AlphaFoldDB" id="A0A061FBN4"/>
<dbReference type="InterPro" id="IPR038538">
    <property type="entry name" value="MTERF_sf"/>
</dbReference>
<dbReference type="eggNOG" id="KOG1267">
    <property type="taxonomic scope" value="Eukaryota"/>
</dbReference>
<evidence type="ECO:0000313" key="5">
    <source>
        <dbReference type="Proteomes" id="UP000026915"/>
    </source>
</evidence>
<keyword evidence="2" id="KW-0806">Transcription termination</keyword>
<evidence type="ECO:0000256" key="3">
    <source>
        <dbReference type="ARBA" id="ARBA00022946"/>
    </source>
</evidence>
<dbReference type="OMA" id="MRMTERR"/>
<dbReference type="HOGENOM" id="CLU_055924_0_0_1"/>
<dbReference type="PANTHER" id="PTHR13068:SF223">
    <property type="entry name" value="MITOCHONDRIAL TRANSCRIPTION TERMINATION FACTOR FAMILY PROTEIN"/>
    <property type="match status" value="1"/>
</dbReference>
<organism evidence="4 5">
    <name type="scientific">Theobroma cacao</name>
    <name type="common">Cacao</name>
    <name type="synonym">Cocoa</name>
    <dbReference type="NCBI Taxonomy" id="3641"/>
    <lineage>
        <taxon>Eukaryota</taxon>
        <taxon>Viridiplantae</taxon>
        <taxon>Streptophyta</taxon>
        <taxon>Embryophyta</taxon>
        <taxon>Tracheophyta</taxon>
        <taxon>Spermatophyta</taxon>
        <taxon>Magnoliopsida</taxon>
        <taxon>eudicotyledons</taxon>
        <taxon>Gunneridae</taxon>
        <taxon>Pentapetalae</taxon>
        <taxon>rosids</taxon>
        <taxon>malvids</taxon>
        <taxon>Malvales</taxon>
        <taxon>Malvaceae</taxon>
        <taxon>Byttnerioideae</taxon>
        <taxon>Theobroma</taxon>
    </lineage>
</organism>
<keyword evidence="5" id="KW-1185">Reference proteome</keyword>
<dbReference type="Pfam" id="PF02536">
    <property type="entry name" value="mTERF"/>
    <property type="match status" value="2"/>
</dbReference>
<sequence>MFPNSHLLLKLRCIASASKCQFSTIAAARNTATYSTICENQAENHTEAAIEHPRDSTDLFRKWGCSENVLMKIFSRQPALRHAQVAPLLPKLKLLSGLGLTTSDIVKMINCRPCFFCSRINHCFDELLDFFQTLFGSQEMMRKTLVRNPSLLTYDFRNTIKPVIALTSFNDEKMEYIKKTGVSKGAKMYNYVVALIGFSRIETIQEKVTNLEKFGCSEDEVWSLLGRSPLILTLSVDRVQRNMTFVVGTTKLSPKVVLQYPFLLFCNLESVLKPRVLLAGKLKEMELHPQIKGAMMLRALRMKEC</sequence>
<dbReference type="GO" id="GO:0009658">
    <property type="term" value="P:chloroplast organization"/>
    <property type="evidence" value="ECO:0000318"/>
    <property type="project" value="GO_Central"/>
</dbReference>
<keyword evidence="2" id="KW-0805">Transcription regulation</keyword>
<comment type="similarity">
    <text evidence="1">Belongs to the mTERF family.</text>
</comment>
<dbReference type="FunCoup" id="A0A061FBN4">
    <property type="interactions" value="37"/>
</dbReference>
<dbReference type="Proteomes" id="UP000026915">
    <property type="component" value="Chromosome 7"/>
</dbReference>
<dbReference type="GO" id="GO:0009507">
    <property type="term" value="C:chloroplast"/>
    <property type="evidence" value="ECO:0000318"/>
    <property type="project" value="GO_Central"/>
</dbReference>
<evidence type="ECO:0000256" key="1">
    <source>
        <dbReference type="ARBA" id="ARBA00007692"/>
    </source>
</evidence>
<dbReference type="Gene3D" id="1.25.70.10">
    <property type="entry name" value="Transcription termination factor 3, mitochondrial"/>
    <property type="match status" value="1"/>
</dbReference>
<dbReference type="SMART" id="SM00733">
    <property type="entry name" value="Mterf"/>
    <property type="match status" value="6"/>
</dbReference>
<dbReference type="InterPro" id="IPR003690">
    <property type="entry name" value="MTERF"/>
</dbReference>
<dbReference type="STRING" id="3641.A0A061FBN4"/>
<evidence type="ECO:0000256" key="2">
    <source>
        <dbReference type="ARBA" id="ARBA00022472"/>
    </source>
</evidence>
<reference evidence="4 5" key="1">
    <citation type="journal article" date="2013" name="Genome Biol.">
        <title>The genome sequence of the most widely cultivated cacao type and its use to identify candidate genes regulating pod color.</title>
        <authorList>
            <person name="Motamayor J.C."/>
            <person name="Mockaitis K."/>
            <person name="Schmutz J."/>
            <person name="Haiminen N."/>
            <person name="Iii D.L."/>
            <person name="Cornejo O."/>
            <person name="Findley S.D."/>
            <person name="Zheng P."/>
            <person name="Utro F."/>
            <person name="Royaert S."/>
            <person name="Saski C."/>
            <person name="Jenkins J."/>
            <person name="Podicheti R."/>
            <person name="Zhao M."/>
            <person name="Scheffler B.E."/>
            <person name="Stack J.C."/>
            <person name="Feltus F.A."/>
            <person name="Mustiga G.M."/>
            <person name="Amores F."/>
            <person name="Phillips W."/>
            <person name="Marelli J.P."/>
            <person name="May G.D."/>
            <person name="Shapiro H."/>
            <person name="Ma J."/>
            <person name="Bustamante C.D."/>
            <person name="Schnell R.J."/>
            <person name="Main D."/>
            <person name="Gilbert D."/>
            <person name="Parida L."/>
            <person name="Kuhn D.N."/>
        </authorList>
    </citation>
    <scope>NUCLEOTIDE SEQUENCE [LARGE SCALE GENOMIC DNA]</scope>
    <source>
        <strain evidence="5">cv. Matina 1-6</strain>
    </source>
</reference>